<evidence type="ECO:0000313" key="2">
    <source>
        <dbReference type="Proteomes" id="UP000184147"/>
    </source>
</evidence>
<dbReference type="Pfam" id="PF25594">
    <property type="entry name" value="GldB_lipo"/>
    <property type="match status" value="1"/>
</dbReference>
<gene>
    <name evidence="1" type="ORF">SAMN05444377_10771</name>
</gene>
<keyword evidence="2" id="KW-1185">Reference proteome</keyword>
<proteinExistence type="predicted"/>
<dbReference type="PROSITE" id="PS51257">
    <property type="entry name" value="PROKAR_LIPOPROTEIN"/>
    <property type="match status" value="1"/>
</dbReference>
<accession>A0A1M5B0H3</accession>
<dbReference type="InterPro" id="IPR019853">
    <property type="entry name" value="GldB-like"/>
</dbReference>
<dbReference type="NCBIfam" id="TIGR03514">
    <property type="entry name" value="GldB_lipo"/>
    <property type="match status" value="1"/>
</dbReference>
<dbReference type="STRING" id="1124188.SAMN05444377_10771"/>
<dbReference type="RefSeq" id="WP_073363059.1">
    <property type="nucleotide sequence ID" value="NZ_FQVQ01000007.1"/>
</dbReference>
<dbReference type="OrthoDB" id="976022at2"/>
<evidence type="ECO:0000313" key="1">
    <source>
        <dbReference type="EMBL" id="SHF35975.1"/>
    </source>
</evidence>
<organism evidence="1 2">
    <name type="scientific">Flavobacterium fontis</name>
    <dbReference type="NCBI Taxonomy" id="1124188"/>
    <lineage>
        <taxon>Bacteria</taxon>
        <taxon>Pseudomonadati</taxon>
        <taxon>Bacteroidota</taxon>
        <taxon>Flavobacteriia</taxon>
        <taxon>Flavobacteriales</taxon>
        <taxon>Flavobacteriaceae</taxon>
        <taxon>Flavobacterium</taxon>
    </lineage>
</organism>
<protein>
    <submittedName>
        <fullName evidence="1">Protein involved in gliding motility GldB</fullName>
    </submittedName>
</protein>
<reference evidence="1 2" key="1">
    <citation type="submission" date="2016-11" db="EMBL/GenBank/DDBJ databases">
        <authorList>
            <person name="Jaros S."/>
            <person name="Januszkiewicz K."/>
            <person name="Wedrychowicz H."/>
        </authorList>
    </citation>
    <scope>NUCLEOTIDE SEQUENCE [LARGE SCALE GENOMIC DNA]</scope>
    <source>
        <strain evidence="1 2">DSM 25660</strain>
    </source>
</reference>
<sequence length="322" mass="37796">MKKLIGLFCIGLVAIACDSKAKVEKEVEAIPVVTKLNRFEQAFYESKPTELAKVKQQYPDFFPEDVPDSVWINRLQNKDWQALYREVSKRYNDFSAEQTEIDDVFKHVKYYFPKVKEPAIYTAIGEMDYLNKAIYTQDKLIISLEMYLGKNHPFYAGIPQYIRDNFEPRQMIPDVVAAIGFRVIPKSRKADFLSLMIDAGKELYLKDLLIPDYTDAEKIGYTPKQLQFCQENEAYIWENFVQNKYLYSTDSKLPNRFINMAPFSKFYLEIDNETPGRIGQWVGWQIIRSFVENNEDVTPKDLLAMDAHRIFEQSKYKPKKNE</sequence>
<dbReference type="Proteomes" id="UP000184147">
    <property type="component" value="Unassembled WGS sequence"/>
</dbReference>
<name>A0A1M5B0H3_9FLAO</name>
<dbReference type="AlphaFoldDB" id="A0A1M5B0H3"/>
<dbReference type="EMBL" id="FQVQ01000007">
    <property type="protein sequence ID" value="SHF35975.1"/>
    <property type="molecule type" value="Genomic_DNA"/>
</dbReference>